<organism evidence="2 3">
    <name type="scientific">Pseudomonas quercus</name>
    <dbReference type="NCBI Taxonomy" id="2722792"/>
    <lineage>
        <taxon>Bacteria</taxon>
        <taxon>Pseudomonadati</taxon>
        <taxon>Pseudomonadota</taxon>
        <taxon>Gammaproteobacteria</taxon>
        <taxon>Pseudomonadales</taxon>
        <taxon>Pseudomonadaceae</taxon>
        <taxon>Pseudomonas</taxon>
    </lineage>
</organism>
<reference evidence="2 3" key="1">
    <citation type="submission" date="2020-03" db="EMBL/GenBank/DDBJ databases">
        <authorList>
            <person name="Wang L."/>
            <person name="He N."/>
            <person name="Li Y."/>
            <person name="Fang Y."/>
            <person name="Zhang F."/>
        </authorList>
    </citation>
    <scope>NUCLEOTIDE SEQUENCE [LARGE SCALE GENOMIC DNA]</scope>
    <source>
        <strain evidence="3">hsmgli-8</strain>
    </source>
</reference>
<feature type="transmembrane region" description="Helical" evidence="1">
    <location>
        <begin position="91"/>
        <end position="112"/>
    </location>
</feature>
<accession>A0ABX0YIL7</accession>
<proteinExistence type="predicted"/>
<evidence type="ECO:0000256" key="1">
    <source>
        <dbReference type="SAM" id="Phobius"/>
    </source>
</evidence>
<dbReference type="Pfam" id="PF05656">
    <property type="entry name" value="DUF805"/>
    <property type="match status" value="1"/>
</dbReference>
<comment type="caution">
    <text evidence="2">The sequence shown here is derived from an EMBL/GenBank/DDBJ whole genome shotgun (WGS) entry which is preliminary data.</text>
</comment>
<protein>
    <submittedName>
        <fullName evidence="2">DUF805 domain-containing protein</fullName>
    </submittedName>
</protein>
<evidence type="ECO:0000313" key="2">
    <source>
        <dbReference type="EMBL" id="NJP02777.1"/>
    </source>
</evidence>
<feature type="transmembrane region" description="Helical" evidence="1">
    <location>
        <begin position="134"/>
        <end position="153"/>
    </location>
</feature>
<dbReference type="Proteomes" id="UP000746535">
    <property type="component" value="Unassembled WGS sequence"/>
</dbReference>
<sequence length="164" mass="17964">MNRDIPTQDIPAQVVPPTLYAPGRILAFSGRINRLRYLCWGSLTTIIMLSLYWVMLNANDSALVVFIVLVPLTLANFVFAARRAMDFGWPWWSVGAAFIPIAGIAFSLFILFRRGTEGANKYGPPPAPATKCKVLIVVASLIAAFIGGAMLPFSETFQTLVQSL</sequence>
<dbReference type="RefSeq" id="WP_168085358.1">
    <property type="nucleotide sequence ID" value="NZ_JAAVJI010000013.1"/>
</dbReference>
<dbReference type="EMBL" id="JAAVJI010000013">
    <property type="protein sequence ID" value="NJP02777.1"/>
    <property type="molecule type" value="Genomic_DNA"/>
</dbReference>
<keyword evidence="3" id="KW-1185">Reference proteome</keyword>
<dbReference type="PANTHER" id="PTHR34980">
    <property type="entry name" value="INNER MEMBRANE PROTEIN-RELATED-RELATED"/>
    <property type="match status" value="1"/>
</dbReference>
<name>A0ABX0YIL7_9PSED</name>
<dbReference type="PANTHER" id="PTHR34980:SF3">
    <property type="entry name" value="BLR8105 PROTEIN"/>
    <property type="match status" value="1"/>
</dbReference>
<feature type="transmembrane region" description="Helical" evidence="1">
    <location>
        <begin position="37"/>
        <end position="55"/>
    </location>
</feature>
<evidence type="ECO:0000313" key="3">
    <source>
        <dbReference type="Proteomes" id="UP000746535"/>
    </source>
</evidence>
<keyword evidence="1" id="KW-0812">Transmembrane</keyword>
<keyword evidence="1" id="KW-1133">Transmembrane helix</keyword>
<feature type="transmembrane region" description="Helical" evidence="1">
    <location>
        <begin position="61"/>
        <end position="79"/>
    </location>
</feature>
<keyword evidence="1" id="KW-0472">Membrane</keyword>
<gene>
    <name evidence="2" type="ORF">HBH25_18185</name>
</gene>
<dbReference type="InterPro" id="IPR008523">
    <property type="entry name" value="DUF805"/>
</dbReference>